<protein>
    <submittedName>
        <fullName evidence="1">Uncharacterized protein</fullName>
    </submittedName>
</protein>
<dbReference type="EMBL" id="AGVV01000036">
    <property type="protein sequence ID" value="EHK76545.1"/>
    <property type="molecule type" value="Genomic_DNA"/>
</dbReference>
<gene>
    <name evidence="1" type="ORF">SM0020_18392</name>
</gene>
<organism evidence="1 2">
    <name type="scientific">Sinorhizobium meliloti CCNWSX0020</name>
    <dbReference type="NCBI Taxonomy" id="1107881"/>
    <lineage>
        <taxon>Bacteria</taxon>
        <taxon>Pseudomonadati</taxon>
        <taxon>Pseudomonadota</taxon>
        <taxon>Alphaproteobacteria</taxon>
        <taxon>Hyphomicrobiales</taxon>
        <taxon>Rhizobiaceae</taxon>
        <taxon>Sinorhizobium/Ensifer group</taxon>
        <taxon>Sinorhizobium</taxon>
    </lineage>
</organism>
<dbReference type="Proteomes" id="UP000004038">
    <property type="component" value="Unassembled WGS sequence"/>
</dbReference>
<evidence type="ECO:0000313" key="2">
    <source>
        <dbReference type="Proteomes" id="UP000004038"/>
    </source>
</evidence>
<accession>H0G2I8</accession>
<evidence type="ECO:0000313" key="1">
    <source>
        <dbReference type="EMBL" id="EHK76545.1"/>
    </source>
</evidence>
<name>H0G2I8_RHIML</name>
<proteinExistence type="predicted"/>
<reference evidence="1 2" key="1">
    <citation type="journal article" date="2012" name="J. Bacteriol.">
        <title>Draft Genome Sequence of Sinorhizobium meliloti CCNWSX0020, a Nitrogen-Fixing Symbiont with Copper Tolerance Capability Isolated from Lead-Zinc Mine Tailings.</title>
        <authorList>
            <person name="Li Z."/>
            <person name="Ma Z."/>
            <person name="Hao X."/>
            <person name="Wei G."/>
        </authorList>
    </citation>
    <scope>NUCLEOTIDE SEQUENCE [LARGE SCALE GENOMIC DNA]</scope>
    <source>
        <strain evidence="1 2">CCNWSX0020</strain>
    </source>
</reference>
<dbReference type="AlphaFoldDB" id="H0G2I8"/>
<sequence>MIDHAPLERRRATAAATTLYPLYDRDGRASIDDVRSCVEGPIAGITLDSGASAI</sequence>